<protein>
    <submittedName>
        <fullName evidence="1">Uncharacterized protein</fullName>
    </submittedName>
</protein>
<dbReference type="EMBL" id="JACTNZ010000005">
    <property type="protein sequence ID" value="KAG5549724.1"/>
    <property type="molecule type" value="Genomic_DNA"/>
</dbReference>
<organism evidence="1 2">
    <name type="scientific">Rhododendron griersonianum</name>
    <dbReference type="NCBI Taxonomy" id="479676"/>
    <lineage>
        <taxon>Eukaryota</taxon>
        <taxon>Viridiplantae</taxon>
        <taxon>Streptophyta</taxon>
        <taxon>Embryophyta</taxon>
        <taxon>Tracheophyta</taxon>
        <taxon>Spermatophyta</taxon>
        <taxon>Magnoliopsida</taxon>
        <taxon>eudicotyledons</taxon>
        <taxon>Gunneridae</taxon>
        <taxon>Pentapetalae</taxon>
        <taxon>asterids</taxon>
        <taxon>Ericales</taxon>
        <taxon>Ericaceae</taxon>
        <taxon>Ericoideae</taxon>
        <taxon>Rhodoreae</taxon>
        <taxon>Rhododendron</taxon>
    </lineage>
</organism>
<comment type="caution">
    <text evidence="1">The sequence shown here is derived from an EMBL/GenBank/DDBJ whole genome shotgun (WGS) entry which is preliminary data.</text>
</comment>
<accession>A0AAV6KBM5</accession>
<name>A0AAV6KBM5_9ERIC</name>
<evidence type="ECO:0000313" key="1">
    <source>
        <dbReference type="EMBL" id="KAG5549724.1"/>
    </source>
</evidence>
<reference evidence="1" key="1">
    <citation type="submission" date="2020-08" db="EMBL/GenBank/DDBJ databases">
        <title>Plant Genome Project.</title>
        <authorList>
            <person name="Zhang R.-G."/>
        </authorList>
    </citation>
    <scope>NUCLEOTIDE SEQUENCE</scope>
    <source>
        <strain evidence="1">WSP0</strain>
        <tissue evidence="1">Leaf</tissue>
    </source>
</reference>
<sequence>MDLVLEGLNLGELREVLFEGRIELGVLRFKLGEFGGERDVLLLEEGAGLLRCDSSRIRLCFDGFELVVQFSNECVGLLCHQRGVVRAPFVLVLG</sequence>
<gene>
    <name evidence="1" type="ORF">RHGRI_014881</name>
</gene>
<keyword evidence="2" id="KW-1185">Reference proteome</keyword>
<dbReference type="AlphaFoldDB" id="A0AAV6KBM5"/>
<dbReference type="Proteomes" id="UP000823749">
    <property type="component" value="Chromosome 5"/>
</dbReference>
<evidence type="ECO:0000313" key="2">
    <source>
        <dbReference type="Proteomes" id="UP000823749"/>
    </source>
</evidence>
<proteinExistence type="predicted"/>